<dbReference type="OrthoDB" id="9792960at2"/>
<dbReference type="SMART" id="SM01078">
    <property type="entry name" value="CGGC"/>
    <property type="match status" value="1"/>
</dbReference>
<evidence type="ECO:0000313" key="2">
    <source>
        <dbReference type="EMBL" id="SDM40182.1"/>
    </source>
</evidence>
<dbReference type="EMBL" id="FNHQ01000006">
    <property type="protein sequence ID" value="SDM40182.1"/>
    <property type="molecule type" value="Genomic_DNA"/>
</dbReference>
<keyword evidence="3" id="KW-1185">Reference proteome</keyword>
<dbReference type="STRING" id="349095.SAMN05660299_00809"/>
<gene>
    <name evidence="2" type="ORF">SAMN05660299_00809</name>
</gene>
<evidence type="ECO:0000313" key="3">
    <source>
        <dbReference type="Proteomes" id="UP000199309"/>
    </source>
</evidence>
<dbReference type="RefSeq" id="WP_091648371.1">
    <property type="nucleotide sequence ID" value="NZ_FNHQ01000006.1"/>
</dbReference>
<sequence length="133" mass="15221">MSKLVVIVQCQIVSPRCVGYACMKTFYDRTGKFENYPADARYMMFTCGGCCGAGLAGKLEDLLRKINRYKENKEDIIIHLASCICSDNYHRPPCPHLEYIKKIIERKGYPMVLGTYISKGASKKREEGIYKEF</sequence>
<evidence type="ECO:0000259" key="1">
    <source>
        <dbReference type="SMART" id="SM01078"/>
    </source>
</evidence>
<dbReference type="InterPro" id="IPR014925">
    <property type="entry name" value="CGGC_dom"/>
</dbReference>
<name>A0A1G9SXP9_9FIRM</name>
<protein>
    <submittedName>
        <fullName evidence="2">Predicted metal-binding protein</fullName>
    </submittedName>
</protein>
<dbReference type="AlphaFoldDB" id="A0A1G9SXP9"/>
<dbReference type="Proteomes" id="UP000199309">
    <property type="component" value="Unassembled WGS sequence"/>
</dbReference>
<dbReference type="Pfam" id="PF08821">
    <property type="entry name" value="CGGC"/>
    <property type="match status" value="1"/>
</dbReference>
<proteinExistence type="predicted"/>
<organism evidence="2 3">
    <name type="scientific">Megasphaera paucivorans</name>
    <dbReference type="NCBI Taxonomy" id="349095"/>
    <lineage>
        <taxon>Bacteria</taxon>
        <taxon>Bacillati</taxon>
        <taxon>Bacillota</taxon>
        <taxon>Negativicutes</taxon>
        <taxon>Veillonellales</taxon>
        <taxon>Veillonellaceae</taxon>
        <taxon>Megasphaera</taxon>
    </lineage>
</organism>
<reference evidence="2 3" key="1">
    <citation type="submission" date="2016-10" db="EMBL/GenBank/DDBJ databases">
        <authorList>
            <person name="de Groot N.N."/>
        </authorList>
    </citation>
    <scope>NUCLEOTIDE SEQUENCE [LARGE SCALE GENOMIC DNA]</scope>
    <source>
        <strain evidence="2 3">DSM 16981</strain>
    </source>
</reference>
<feature type="domain" description="CGGC" evidence="1">
    <location>
        <begin position="4"/>
        <end position="116"/>
    </location>
</feature>
<accession>A0A1G9SXP9</accession>